<dbReference type="AlphaFoldDB" id="A0AAW2ZSG4"/>
<evidence type="ECO:0000313" key="2">
    <source>
        <dbReference type="Proteomes" id="UP001431209"/>
    </source>
</evidence>
<keyword evidence="2" id="KW-1185">Reference proteome</keyword>
<evidence type="ECO:0000313" key="1">
    <source>
        <dbReference type="EMBL" id="KAL0492042.1"/>
    </source>
</evidence>
<comment type="caution">
    <text evidence="1">The sequence shown here is derived from an EMBL/GenBank/DDBJ whole genome shotgun (WGS) entry which is preliminary data.</text>
</comment>
<dbReference type="Proteomes" id="UP001431209">
    <property type="component" value="Unassembled WGS sequence"/>
</dbReference>
<protein>
    <submittedName>
        <fullName evidence="1">ApoC1</fullName>
    </submittedName>
</protein>
<reference evidence="1 2" key="1">
    <citation type="submission" date="2024-03" db="EMBL/GenBank/DDBJ databases">
        <title>The Acrasis kona genome and developmental transcriptomes reveal deep origins of eukaryotic multicellular pathways.</title>
        <authorList>
            <person name="Sheikh S."/>
            <person name="Fu C.-J."/>
            <person name="Brown M.W."/>
            <person name="Baldauf S.L."/>
        </authorList>
    </citation>
    <scope>NUCLEOTIDE SEQUENCE [LARGE SCALE GENOMIC DNA]</scope>
    <source>
        <strain evidence="1 2">ATCC MYA-3509</strain>
    </source>
</reference>
<accession>A0AAW2ZSG4</accession>
<organism evidence="1 2">
    <name type="scientific">Acrasis kona</name>
    <dbReference type="NCBI Taxonomy" id="1008807"/>
    <lineage>
        <taxon>Eukaryota</taxon>
        <taxon>Discoba</taxon>
        <taxon>Heterolobosea</taxon>
        <taxon>Tetramitia</taxon>
        <taxon>Eutetramitia</taxon>
        <taxon>Acrasidae</taxon>
        <taxon>Acrasis</taxon>
    </lineage>
</organism>
<proteinExistence type="predicted"/>
<gene>
    <name evidence="1" type="ORF">AKO1_000740</name>
</gene>
<name>A0AAW2ZSG4_9EUKA</name>
<sequence length="134" mass="15256">MDIALESLSTTLFGQAPTTTSPDVTSLVKRIKDLEEWRKKVEGTMQQVKEEVKVEDMPKQVQNVLSVHKKKFRTALTTVHEPGMVAMSAIEFQDMFLFFKAGFIFAKYFETDDDKDLSTATTIVKRSSKRNKTS</sequence>
<dbReference type="EMBL" id="JAOPGA020001925">
    <property type="protein sequence ID" value="KAL0492042.1"/>
    <property type="molecule type" value="Genomic_DNA"/>
</dbReference>